<feature type="transmembrane region" description="Helical" evidence="6">
    <location>
        <begin position="260"/>
        <end position="277"/>
    </location>
</feature>
<dbReference type="Gene3D" id="1.20.1740.10">
    <property type="entry name" value="Amino acid/polyamine transporter I"/>
    <property type="match status" value="1"/>
</dbReference>
<sequence length="525" mass="56386">MSSQAQERDGNEERDHGKASDLDTEPLLGRRVSTGSHASERSAAKQLTTRHAFAVLVTLQIGSGIFASPAQVDSNVPSPGAALLVWVLGGLLSWAGAASFAELGAAIPLNGGMQAYLAYVYGDTMAFLMAWIYIMAAKPSAMAIQSIVIAESIGSITSAPLAAWLLKLIAALTFLAMVLVNSINTKITLRLSESFTGIKLITVVLIVVGGFVAVFAHLVNPDSSLSGGKDWYSKDWFATRPTVSEGHLIDWTSMSTWERYGHYSAAIYGGLWAYDGWDNANIVASEIRNPGQALPKAIKAAMIVVLSSYELVNIAYYILLPWATVSSSDAVAVVAMSSAFGRWAGILVSALVAVSCAGSITSNVFTIGRLTIAASEREYLPTVLGQRGLPWHQTQALIQSEDSDTDMASLNQDKLSHFDAPIYANLLALLLTLIYIFTGSFRTLLTFVGMAMWVFYVSTVVGLLILRRREPHLDRPYKPTAILPAVFVVVGTFIIVRSAIFSPVQGGVLACLLIMGTLVSKLRAR</sequence>
<feature type="transmembrane region" description="Helical" evidence="6">
    <location>
        <begin position="479"/>
        <end position="500"/>
    </location>
</feature>
<feature type="transmembrane region" description="Helical" evidence="6">
    <location>
        <begin position="51"/>
        <end position="71"/>
    </location>
</feature>
<dbReference type="Pfam" id="PF13520">
    <property type="entry name" value="AA_permease_2"/>
    <property type="match status" value="1"/>
</dbReference>
<evidence type="ECO:0000256" key="1">
    <source>
        <dbReference type="ARBA" id="ARBA00004141"/>
    </source>
</evidence>
<evidence type="ECO:0000313" key="8">
    <source>
        <dbReference type="Proteomes" id="UP000800036"/>
    </source>
</evidence>
<feature type="transmembrane region" description="Helical" evidence="6">
    <location>
        <begin position="444"/>
        <end position="467"/>
    </location>
</feature>
<dbReference type="OrthoDB" id="10062876at2759"/>
<name>A0A6A5V4D6_9PLEO</name>
<gene>
    <name evidence="7" type="ORF">BU23DRAFT_168706</name>
</gene>
<proteinExistence type="predicted"/>
<dbReference type="Proteomes" id="UP000800036">
    <property type="component" value="Unassembled WGS sequence"/>
</dbReference>
<feature type="transmembrane region" description="Helical" evidence="6">
    <location>
        <begin position="420"/>
        <end position="438"/>
    </location>
</feature>
<feature type="region of interest" description="Disordered" evidence="5">
    <location>
        <begin position="1"/>
        <end position="43"/>
    </location>
</feature>
<feature type="transmembrane region" description="Helical" evidence="6">
    <location>
        <begin position="298"/>
        <end position="320"/>
    </location>
</feature>
<protein>
    <submittedName>
        <fullName evidence="7">Amino acid transporter</fullName>
    </submittedName>
</protein>
<keyword evidence="3 6" id="KW-1133">Transmembrane helix</keyword>
<comment type="subcellular location">
    <subcellularLocation>
        <location evidence="1">Membrane</location>
        <topology evidence="1">Multi-pass membrane protein</topology>
    </subcellularLocation>
</comment>
<evidence type="ECO:0000313" key="7">
    <source>
        <dbReference type="EMBL" id="KAF1971975.1"/>
    </source>
</evidence>
<dbReference type="InterPro" id="IPR002293">
    <property type="entry name" value="AA/rel_permease1"/>
</dbReference>
<feature type="transmembrane region" description="Helical" evidence="6">
    <location>
        <begin position="161"/>
        <end position="180"/>
    </location>
</feature>
<dbReference type="PANTHER" id="PTHR11785:SF402">
    <property type="entry name" value="AMINO ACID TRANSPORTER (EUROFUNG)"/>
    <property type="match status" value="1"/>
</dbReference>
<feature type="transmembrane region" description="Helical" evidence="6">
    <location>
        <begin position="116"/>
        <end position="136"/>
    </location>
</feature>
<feature type="transmembrane region" description="Helical" evidence="6">
    <location>
        <begin position="200"/>
        <end position="219"/>
    </location>
</feature>
<dbReference type="PIRSF" id="PIRSF006060">
    <property type="entry name" value="AA_transporter"/>
    <property type="match status" value="1"/>
</dbReference>
<feature type="transmembrane region" description="Helical" evidence="6">
    <location>
        <begin position="506"/>
        <end position="524"/>
    </location>
</feature>
<dbReference type="GO" id="GO:0015179">
    <property type="term" value="F:L-amino acid transmembrane transporter activity"/>
    <property type="evidence" value="ECO:0007669"/>
    <property type="project" value="TreeGrafter"/>
</dbReference>
<dbReference type="PANTHER" id="PTHR11785">
    <property type="entry name" value="AMINO ACID TRANSPORTER"/>
    <property type="match status" value="1"/>
</dbReference>
<accession>A0A6A5V4D6</accession>
<keyword evidence="8" id="KW-1185">Reference proteome</keyword>
<evidence type="ECO:0000256" key="4">
    <source>
        <dbReference type="ARBA" id="ARBA00023136"/>
    </source>
</evidence>
<keyword evidence="4 6" id="KW-0472">Membrane</keyword>
<evidence type="ECO:0000256" key="3">
    <source>
        <dbReference type="ARBA" id="ARBA00022989"/>
    </source>
</evidence>
<feature type="compositionally biased region" description="Basic and acidic residues" evidence="5">
    <location>
        <begin position="1"/>
        <end position="21"/>
    </location>
</feature>
<feature type="transmembrane region" description="Helical" evidence="6">
    <location>
        <begin position="340"/>
        <end position="360"/>
    </location>
</feature>
<evidence type="ECO:0000256" key="2">
    <source>
        <dbReference type="ARBA" id="ARBA00022692"/>
    </source>
</evidence>
<organism evidence="7 8">
    <name type="scientific">Bimuria novae-zelandiae CBS 107.79</name>
    <dbReference type="NCBI Taxonomy" id="1447943"/>
    <lineage>
        <taxon>Eukaryota</taxon>
        <taxon>Fungi</taxon>
        <taxon>Dikarya</taxon>
        <taxon>Ascomycota</taxon>
        <taxon>Pezizomycotina</taxon>
        <taxon>Dothideomycetes</taxon>
        <taxon>Pleosporomycetidae</taxon>
        <taxon>Pleosporales</taxon>
        <taxon>Massarineae</taxon>
        <taxon>Didymosphaeriaceae</taxon>
        <taxon>Bimuria</taxon>
    </lineage>
</organism>
<dbReference type="AlphaFoldDB" id="A0A6A5V4D6"/>
<feature type="transmembrane region" description="Helical" evidence="6">
    <location>
        <begin position="83"/>
        <end position="104"/>
    </location>
</feature>
<evidence type="ECO:0000256" key="5">
    <source>
        <dbReference type="SAM" id="MobiDB-lite"/>
    </source>
</evidence>
<dbReference type="EMBL" id="ML976690">
    <property type="protein sequence ID" value="KAF1971975.1"/>
    <property type="molecule type" value="Genomic_DNA"/>
</dbReference>
<dbReference type="GO" id="GO:0016020">
    <property type="term" value="C:membrane"/>
    <property type="evidence" value="ECO:0007669"/>
    <property type="project" value="UniProtKB-SubCell"/>
</dbReference>
<dbReference type="InterPro" id="IPR050598">
    <property type="entry name" value="AminoAcid_Transporter"/>
</dbReference>
<reference evidence="7" key="1">
    <citation type="journal article" date="2020" name="Stud. Mycol.">
        <title>101 Dothideomycetes genomes: a test case for predicting lifestyles and emergence of pathogens.</title>
        <authorList>
            <person name="Haridas S."/>
            <person name="Albert R."/>
            <person name="Binder M."/>
            <person name="Bloem J."/>
            <person name="Labutti K."/>
            <person name="Salamov A."/>
            <person name="Andreopoulos B."/>
            <person name="Baker S."/>
            <person name="Barry K."/>
            <person name="Bills G."/>
            <person name="Bluhm B."/>
            <person name="Cannon C."/>
            <person name="Castanera R."/>
            <person name="Culley D."/>
            <person name="Daum C."/>
            <person name="Ezra D."/>
            <person name="Gonzalez J."/>
            <person name="Henrissat B."/>
            <person name="Kuo A."/>
            <person name="Liang C."/>
            <person name="Lipzen A."/>
            <person name="Lutzoni F."/>
            <person name="Magnuson J."/>
            <person name="Mondo S."/>
            <person name="Nolan M."/>
            <person name="Ohm R."/>
            <person name="Pangilinan J."/>
            <person name="Park H.-J."/>
            <person name="Ramirez L."/>
            <person name="Alfaro M."/>
            <person name="Sun H."/>
            <person name="Tritt A."/>
            <person name="Yoshinaga Y."/>
            <person name="Zwiers L.-H."/>
            <person name="Turgeon B."/>
            <person name="Goodwin S."/>
            <person name="Spatafora J."/>
            <person name="Crous P."/>
            <person name="Grigoriev I."/>
        </authorList>
    </citation>
    <scope>NUCLEOTIDE SEQUENCE</scope>
    <source>
        <strain evidence="7">CBS 107.79</strain>
    </source>
</reference>
<evidence type="ECO:0000256" key="6">
    <source>
        <dbReference type="SAM" id="Phobius"/>
    </source>
</evidence>
<keyword evidence="2 6" id="KW-0812">Transmembrane</keyword>